<protein>
    <submittedName>
        <fullName evidence="2">Uncharacterized protein</fullName>
    </submittedName>
</protein>
<keyword evidence="1" id="KW-1133">Transmembrane helix</keyword>
<dbReference type="CDD" id="cd18785">
    <property type="entry name" value="SF2_C"/>
    <property type="match status" value="1"/>
</dbReference>
<organism evidence="2 3">
    <name type="scientific">Candidatus Acidiferrum panamense</name>
    <dbReference type="NCBI Taxonomy" id="2741543"/>
    <lineage>
        <taxon>Bacteria</taxon>
        <taxon>Pseudomonadati</taxon>
        <taxon>Acidobacteriota</taxon>
        <taxon>Terriglobia</taxon>
        <taxon>Candidatus Acidiferrales</taxon>
        <taxon>Candidatus Acidiferrum</taxon>
    </lineage>
</organism>
<proteinExistence type="predicted"/>
<sequence length="318" mass="34735">MRQSAKALGINPQDLSISPLAHDASFSTVEICGEYLRGRVRLITSVFEHGGITVLIGTKSLLGEGWDALSINTLVLASFVGSFMLSNQMRGRAIRVDSAQPQKTANIWHLVCAEPGIFGPGDDYELLVRRCSAFVGVSATAPVIENGTERLGFGHPPFSREELDQINAQTRSRALDREGLRKQWQDALNAGSIKQMTDGLKAPEELLPRGFVLANTIAALLFQSLYVFLAVLGALGRAIGRARSTQDFWSFALTLVGIAAIVSLPWSLLALWRLIRHGAPERSIQQMGRAVLDALEYEGCIDQRAANFRAYANRNKDG</sequence>
<feature type="transmembrane region" description="Helical" evidence="1">
    <location>
        <begin position="211"/>
        <end position="236"/>
    </location>
</feature>
<dbReference type="SUPFAM" id="SSF52540">
    <property type="entry name" value="P-loop containing nucleoside triphosphate hydrolases"/>
    <property type="match status" value="1"/>
</dbReference>
<keyword evidence="1" id="KW-0812">Transmembrane</keyword>
<accession>A0A7V8NNJ9</accession>
<name>A0A7V8NNJ9_9BACT</name>
<evidence type="ECO:0000313" key="3">
    <source>
        <dbReference type="Proteomes" id="UP000567293"/>
    </source>
</evidence>
<keyword evidence="3" id="KW-1185">Reference proteome</keyword>
<evidence type="ECO:0000313" key="2">
    <source>
        <dbReference type="EMBL" id="MBA0084340.1"/>
    </source>
</evidence>
<dbReference type="InterPro" id="IPR027417">
    <property type="entry name" value="P-loop_NTPase"/>
</dbReference>
<dbReference type="AlphaFoldDB" id="A0A7V8NNJ9"/>
<dbReference type="Gene3D" id="3.40.50.300">
    <property type="entry name" value="P-loop containing nucleotide triphosphate hydrolases"/>
    <property type="match status" value="1"/>
</dbReference>
<comment type="caution">
    <text evidence="2">The sequence shown here is derived from an EMBL/GenBank/DDBJ whole genome shotgun (WGS) entry which is preliminary data.</text>
</comment>
<gene>
    <name evidence="2" type="ORF">HRJ53_05025</name>
</gene>
<dbReference type="EMBL" id="JACDQQ010000485">
    <property type="protein sequence ID" value="MBA0084340.1"/>
    <property type="molecule type" value="Genomic_DNA"/>
</dbReference>
<reference evidence="2" key="1">
    <citation type="submission" date="2020-06" db="EMBL/GenBank/DDBJ databases">
        <title>Legume-microbial interactions unlock mineral nutrients during tropical forest succession.</title>
        <authorList>
            <person name="Epihov D.Z."/>
        </authorList>
    </citation>
    <scope>NUCLEOTIDE SEQUENCE [LARGE SCALE GENOMIC DNA]</scope>
    <source>
        <strain evidence="2">Pan2503</strain>
    </source>
</reference>
<feature type="transmembrane region" description="Helical" evidence="1">
    <location>
        <begin position="248"/>
        <end position="272"/>
    </location>
</feature>
<dbReference type="Proteomes" id="UP000567293">
    <property type="component" value="Unassembled WGS sequence"/>
</dbReference>
<keyword evidence="1" id="KW-0472">Membrane</keyword>
<evidence type="ECO:0000256" key="1">
    <source>
        <dbReference type="SAM" id="Phobius"/>
    </source>
</evidence>